<dbReference type="AlphaFoldDB" id="A0A0H5RCV1"/>
<protein>
    <submittedName>
        <fullName evidence="1">Uncharacterized protein</fullName>
    </submittedName>
</protein>
<accession>A0A0H5RCV1</accession>
<organism evidence="1">
    <name type="scientific">Spongospora subterranea</name>
    <dbReference type="NCBI Taxonomy" id="70186"/>
    <lineage>
        <taxon>Eukaryota</taxon>
        <taxon>Sar</taxon>
        <taxon>Rhizaria</taxon>
        <taxon>Endomyxa</taxon>
        <taxon>Phytomyxea</taxon>
        <taxon>Plasmodiophorida</taxon>
        <taxon>Plasmodiophoridae</taxon>
        <taxon>Spongospora</taxon>
    </lineage>
</organism>
<reference evidence="1" key="1">
    <citation type="submission" date="2015-04" db="EMBL/GenBank/DDBJ databases">
        <title>The genome sequence of the plant pathogenic Rhizarian Plasmodiophora brassicae reveals insights in its biotrophic life cycle and the origin of chitin synthesis.</title>
        <authorList>
            <person name="Schwelm A."/>
            <person name="Fogelqvist J."/>
            <person name="Knaust A."/>
            <person name="Julke S."/>
            <person name="Lilja T."/>
            <person name="Dhandapani V."/>
            <person name="Bonilla-Rosso G."/>
            <person name="Karlsson M."/>
            <person name="Shevchenko A."/>
            <person name="Choi S.R."/>
            <person name="Kim H.G."/>
            <person name="Park J.Y."/>
            <person name="Lim Y.P."/>
            <person name="Ludwig-Muller J."/>
            <person name="Dixelius C."/>
        </authorList>
    </citation>
    <scope>NUCLEOTIDE SEQUENCE</scope>
    <source>
        <tissue evidence="1">Potato root galls</tissue>
    </source>
</reference>
<feature type="non-terminal residue" evidence="1">
    <location>
        <position position="1"/>
    </location>
</feature>
<name>A0A0H5RCV1_9EUKA</name>
<proteinExistence type="predicted"/>
<evidence type="ECO:0000313" key="1">
    <source>
        <dbReference type="EMBL" id="CRZ11586.1"/>
    </source>
</evidence>
<sequence length="261" mass="28809">ASNRVSVFTNEHARRLPQILKKLGDGVNGFKVTGAAVKKEDPLFALLNSSMLGGKIRTARQNISKNAEAMVAITGDATEGDAEDDHMQPLIMGRVPEIANSPPPNINPDEEEEFANTPKFCRRAGFECDLRLYDLISFSGGLKVTVFLSMVSNFTIGATVAANGRSLIVTFQQKKCDPAFYVRPNVANILRCPESLAIVQYYQDKEPEVFTLRIPFSRKMEPKIDKRIIKSEKTHTSSVIALQLSAVQEISYGDIESLDSL</sequence>
<dbReference type="EMBL" id="HACM01011144">
    <property type="protein sequence ID" value="CRZ11586.1"/>
    <property type="molecule type" value="Transcribed_RNA"/>
</dbReference>